<keyword evidence="2" id="KW-1185">Reference proteome</keyword>
<accession>A0A834T008</accession>
<gene>
    <name evidence="1" type="ORF">G2W53_034884</name>
</gene>
<name>A0A834T008_9FABA</name>
<protein>
    <submittedName>
        <fullName evidence="1">Uncharacterized protein</fullName>
    </submittedName>
</protein>
<proteinExistence type="predicted"/>
<evidence type="ECO:0000313" key="2">
    <source>
        <dbReference type="Proteomes" id="UP000634136"/>
    </source>
</evidence>
<sequence length="84" mass="10050">MWRNLENWEHIIQKERKNKILLVQHLGEGNMIDDNTKESLVQSAMMKKKIKRTEARAMLLRSMMDRNAERVTRVVVKVAARRLY</sequence>
<reference evidence="1" key="1">
    <citation type="submission" date="2020-09" db="EMBL/GenBank/DDBJ databases">
        <title>Genome-Enabled Discovery of Anthraquinone Biosynthesis in Senna tora.</title>
        <authorList>
            <person name="Kang S.-H."/>
            <person name="Pandey R.P."/>
            <person name="Lee C.-M."/>
            <person name="Sim J.-S."/>
            <person name="Jeong J.-T."/>
            <person name="Choi B.-S."/>
            <person name="Jung M."/>
            <person name="Ginzburg D."/>
            <person name="Zhao K."/>
            <person name="Won S.Y."/>
            <person name="Oh T.-J."/>
            <person name="Yu Y."/>
            <person name="Kim N.-H."/>
            <person name="Lee O.R."/>
            <person name="Lee T.-H."/>
            <person name="Bashyal P."/>
            <person name="Kim T.-S."/>
            <person name="Lee W.-H."/>
            <person name="Kawkins C."/>
            <person name="Kim C.-K."/>
            <person name="Kim J.S."/>
            <person name="Ahn B.O."/>
            <person name="Rhee S.Y."/>
            <person name="Sohng J.K."/>
        </authorList>
    </citation>
    <scope>NUCLEOTIDE SEQUENCE</scope>
    <source>
        <tissue evidence="1">Leaf</tissue>
    </source>
</reference>
<dbReference type="EMBL" id="JAAIUW010000010">
    <property type="protein sequence ID" value="KAF7813908.1"/>
    <property type="molecule type" value="Genomic_DNA"/>
</dbReference>
<dbReference type="AlphaFoldDB" id="A0A834T008"/>
<organism evidence="1 2">
    <name type="scientific">Senna tora</name>
    <dbReference type="NCBI Taxonomy" id="362788"/>
    <lineage>
        <taxon>Eukaryota</taxon>
        <taxon>Viridiplantae</taxon>
        <taxon>Streptophyta</taxon>
        <taxon>Embryophyta</taxon>
        <taxon>Tracheophyta</taxon>
        <taxon>Spermatophyta</taxon>
        <taxon>Magnoliopsida</taxon>
        <taxon>eudicotyledons</taxon>
        <taxon>Gunneridae</taxon>
        <taxon>Pentapetalae</taxon>
        <taxon>rosids</taxon>
        <taxon>fabids</taxon>
        <taxon>Fabales</taxon>
        <taxon>Fabaceae</taxon>
        <taxon>Caesalpinioideae</taxon>
        <taxon>Cassia clade</taxon>
        <taxon>Senna</taxon>
    </lineage>
</organism>
<comment type="caution">
    <text evidence="1">The sequence shown here is derived from an EMBL/GenBank/DDBJ whole genome shotgun (WGS) entry which is preliminary data.</text>
</comment>
<dbReference type="Proteomes" id="UP000634136">
    <property type="component" value="Unassembled WGS sequence"/>
</dbReference>
<evidence type="ECO:0000313" key="1">
    <source>
        <dbReference type="EMBL" id="KAF7813908.1"/>
    </source>
</evidence>